<feature type="transmembrane region" description="Helical" evidence="2">
    <location>
        <begin position="55"/>
        <end position="80"/>
    </location>
</feature>
<keyword evidence="4" id="KW-1185">Reference proteome</keyword>
<proteinExistence type="predicted"/>
<gene>
    <name evidence="3" type="ORF">TWF506_004772</name>
</gene>
<evidence type="ECO:0000256" key="1">
    <source>
        <dbReference type="SAM" id="MobiDB-lite"/>
    </source>
</evidence>
<evidence type="ECO:0000313" key="4">
    <source>
        <dbReference type="Proteomes" id="UP001307849"/>
    </source>
</evidence>
<keyword evidence="2" id="KW-0472">Membrane</keyword>
<keyword evidence="2" id="KW-1133">Transmembrane helix</keyword>
<feature type="region of interest" description="Disordered" evidence="1">
    <location>
        <begin position="1"/>
        <end position="30"/>
    </location>
</feature>
<keyword evidence="2" id="KW-0812">Transmembrane</keyword>
<feature type="compositionally biased region" description="Polar residues" evidence="1">
    <location>
        <begin position="14"/>
        <end position="23"/>
    </location>
</feature>
<comment type="caution">
    <text evidence="3">The sequence shown here is derived from an EMBL/GenBank/DDBJ whole genome shotgun (WGS) entry which is preliminary data.</text>
</comment>
<evidence type="ECO:0000313" key="3">
    <source>
        <dbReference type="EMBL" id="KAK6497299.1"/>
    </source>
</evidence>
<dbReference type="Proteomes" id="UP001307849">
    <property type="component" value="Unassembled WGS sequence"/>
</dbReference>
<feature type="region of interest" description="Disordered" evidence="1">
    <location>
        <begin position="85"/>
        <end position="121"/>
    </location>
</feature>
<name>A0AAN8RP45_9PEZI</name>
<sequence length="121" mass="12339">MTQTSLAPHPSRLSVESNTSSTVDVEKSRISIDSTSDDATTIRIPFSQKRTSRKLFCAVLIIANILFIALAVGLAVGLSLRLRHAPGSGSGSPSTASGAGSSPAGVEDLSHGGGGGSNRVY</sequence>
<protein>
    <submittedName>
        <fullName evidence="3">Uncharacterized protein</fullName>
    </submittedName>
</protein>
<accession>A0AAN8RP45</accession>
<reference evidence="3 4" key="1">
    <citation type="submission" date="2019-10" db="EMBL/GenBank/DDBJ databases">
        <authorList>
            <person name="Palmer J.M."/>
        </authorList>
    </citation>
    <scope>NUCLEOTIDE SEQUENCE [LARGE SCALE GENOMIC DNA]</scope>
    <source>
        <strain evidence="3 4">TWF506</strain>
    </source>
</reference>
<organism evidence="3 4">
    <name type="scientific">Arthrobotrys conoides</name>
    <dbReference type="NCBI Taxonomy" id="74498"/>
    <lineage>
        <taxon>Eukaryota</taxon>
        <taxon>Fungi</taxon>
        <taxon>Dikarya</taxon>
        <taxon>Ascomycota</taxon>
        <taxon>Pezizomycotina</taxon>
        <taxon>Orbiliomycetes</taxon>
        <taxon>Orbiliales</taxon>
        <taxon>Orbiliaceae</taxon>
        <taxon>Arthrobotrys</taxon>
    </lineage>
</organism>
<feature type="compositionally biased region" description="Low complexity" evidence="1">
    <location>
        <begin position="85"/>
        <end position="105"/>
    </location>
</feature>
<dbReference type="AlphaFoldDB" id="A0AAN8RP45"/>
<evidence type="ECO:0000256" key="2">
    <source>
        <dbReference type="SAM" id="Phobius"/>
    </source>
</evidence>
<feature type="compositionally biased region" description="Gly residues" evidence="1">
    <location>
        <begin position="111"/>
        <end position="121"/>
    </location>
</feature>
<dbReference type="EMBL" id="JAVHJM010000015">
    <property type="protein sequence ID" value="KAK6497299.1"/>
    <property type="molecule type" value="Genomic_DNA"/>
</dbReference>